<gene>
    <name evidence="2" type="ORF">IB286_07220</name>
</gene>
<name>A0A927GWV4_9GAMM</name>
<evidence type="ECO:0000256" key="1">
    <source>
        <dbReference type="ARBA" id="ARBA00005254"/>
    </source>
</evidence>
<dbReference type="Gene3D" id="1.10.12.10">
    <property type="entry name" value="Lyase 2-enoyl-coa Hydratase, Chain A, domain 2"/>
    <property type="match status" value="1"/>
</dbReference>
<protein>
    <submittedName>
        <fullName evidence="2">Enoyl-CoA hydratase/isomerase family protein</fullName>
    </submittedName>
</protein>
<dbReference type="InterPro" id="IPR001753">
    <property type="entry name" value="Enoyl-CoA_hydra/iso"/>
</dbReference>
<dbReference type="PANTHER" id="PTHR42964:SF1">
    <property type="entry name" value="POLYKETIDE BIOSYNTHESIS ENOYL-COA HYDRATASE PKSH-RELATED"/>
    <property type="match status" value="1"/>
</dbReference>
<dbReference type="InterPro" id="IPR014748">
    <property type="entry name" value="Enoyl-CoA_hydra_C"/>
</dbReference>
<dbReference type="EMBL" id="JACXLD010000003">
    <property type="protein sequence ID" value="MBD2858799.1"/>
    <property type="molecule type" value="Genomic_DNA"/>
</dbReference>
<dbReference type="Gene3D" id="3.90.226.10">
    <property type="entry name" value="2-enoyl-CoA Hydratase, Chain A, domain 1"/>
    <property type="match status" value="1"/>
</dbReference>
<dbReference type="InterPro" id="IPR029045">
    <property type="entry name" value="ClpP/crotonase-like_dom_sf"/>
</dbReference>
<dbReference type="RefSeq" id="WP_190764004.1">
    <property type="nucleotide sequence ID" value="NZ_JACXLD010000003.1"/>
</dbReference>
<reference evidence="2" key="1">
    <citation type="submission" date="2020-09" db="EMBL/GenBank/DDBJ databases">
        <authorList>
            <person name="Yoon J.-W."/>
        </authorList>
    </citation>
    <scope>NUCLEOTIDE SEQUENCE</scope>
    <source>
        <strain evidence="2">KMU-158</strain>
    </source>
</reference>
<dbReference type="Proteomes" id="UP000610558">
    <property type="component" value="Unassembled WGS sequence"/>
</dbReference>
<dbReference type="InterPro" id="IPR051683">
    <property type="entry name" value="Enoyl-CoA_Hydratase/Isomerase"/>
</dbReference>
<dbReference type="GO" id="GO:0008300">
    <property type="term" value="P:isoprenoid catabolic process"/>
    <property type="evidence" value="ECO:0007669"/>
    <property type="project" value="TreeGrafter"/>
</dbReference>
<keyword evidence="3" id="KW-1185">Reference proteome</keyword>
<dbReference type="PANTHER" id="PTHR42964">
    <property type="entry name" value="ENOYL-COA HYDRATASE"/>
    <property type="match status" value="1"/>
</dbReference>
<dbReference type="GO" id="GO:0003824">
    <property type="term" value="F:catalytic activity"/>
    <property type="evidence" value="ECO:0007669"/>
    <property type="project" value="UniProtKB-ARBA"/>
</dbReference>
<evidence type="ECO:0000313" key="2">
    <source>
        <dbReference type="EMBL" id="MBD2858799.1"/>
    </source>
</evidence>
<proteinExistence type="inferred from homology"/>
<dbReference type="CDD" id="cd06558">
    <property type="entry name" value="crotonase-like"/>
    <property type="match status" value="1"/>
</dbReference>
<comment type="caution">
    <text evidence="2">The sequence shown here is derived from an EMBL/GenBank/DDBJ whole genome shotgun (WGS) entry which is preliminary data.</text>
</comment>
<organism evidence="2 3">
    <name type="scientific">Spongiibacter pelagi</name>
    <dbReference type="NCBI Taxonomy" id="2760804"/>
    <lineage>
        <taxon>Bacteria</taxon>
        <taxon>Pseudomonadati</taxon>
        <taxon>Pseudomonadota</taxon>
        <taxon>Gammaproteobacteria</taxon>
        <taxon>Cellvibrionales</taxon>
        <taxon>Spongiibacteraceae</taxon>
        <taxon>Spongiibacter</taxon>
    </lineage>
</organism>
<comment type="similarity">
    <text evidence="1">Belongs to the enoyl-CoA hydratase/isomerase family.</text>
</comment>
<sequence length="269" mass="28997">MSLPVCEEILLREEAGVLHLTLNRPQVRNAMNLKLVNEVMATFDAIADRSDIRAVVLRGADANFCAGGDIKDMSRAREAASQNDGEDPFFVLNRAFGRMITKANYAPQVVITLLEGAVLGGGFGLACISDIAIADINAQFGLPETSLGLPPAQIAPFVVNRVGLTQARRLVLTGARFKGEEAKALGVVHFTTDSPEAMDELLAQQLKQIKRCAPLANRVTKELILSVGQVEHETLLDKAAQQFSTAVQGDEGREGTQAFVEKRAASWAQ</sequence>
<evidence type="ECO:0000313" key="3">
    <source>
        <dbReference type="Proteomes" id="UP000610558"/>
    </source>
</evidence>
<dbReference type="Pfam" id="PF00378">
    <property type="entry name" value="ECH_1"/>
    <property type="match status" value="1"/>
</dbReference>
<dbReference type="AlphaFoldDB" id="A0A927GWV4"/>
<dbReference type="SUPFAM" id="SSF52096">
    <property type="entry name" value="ClpP/crotonase"/>
    <property type="match status" value="1"/>
</dbReference>
<accession>A0A927GWV4</accession>